<dbReference type="RefSeq" id="WP_181888925.1">
    <property type="nucleotide sequence ID" value="NZ_CP170998.1"/>
</dbReference>
<reference evidence="1 2" key="1">
    <citation type="submission" date="2020-07" db="EMBL/GenBank/DDBJ databases">
        <title>Draft genome and description of Corynebacterium haemomassiliense strain Marseile-Q3615 sp. nov.</title>
        <authorList>
            <person name="Boxberger M."/>
            <person name="La Scola B."/>
        </authorList>
    </citation>
    <scope>NUCLEOTIDE SEQUENCE [LARGE SCALE GENOMIC DNA]</scope>
    <source>
        <strain evidence="1 2">Marseille-Q3615</strain>
    </source>
</reference>
<gene>
    <name evidence="1" type="ORF">H0193_05510</name>
</gene>
<keyword evidence="2" id="KW-1185">Reference proteome</keyword>
<evidence type="ECO:0000313" key="2">
    <source>
        <dbReference type="Proteomes" id="UP000523682"/>
    </source>
</evidence>
<name>A0A7W2I3P1_9CORY</name>
<evidence type="ECO:0000313" key="1">
    <source>
        <dbReference type="EMBL" id="MBA5244279.1"/>
    </source>
</evidence>
<comment type="caution">
    <text evidence="1">The sequence shown here is derived from an EMBL/GenBank/DDBJ whole genome shotgun (WGS) entry which is preliminary data.</text>
</comment>
<organism evidence="1 2">
    <name type="scientific">Corynebacterium haemomassiliense</name>
    <dbReference type="NCBI Taxonomy" id="2754726"/>
    <lineage>
        <taxon>Bacteria</taxon>
        <taxon>Bacillati</taxon>
        <taxon>Actinomycetota</taxon>
        <taxon>Actinomycetes</taxon>
        <taxon>Mycobacteriales</taxon>
        <taxon>Corynebacteriaceae</taxon>
        <taxon>Corynebacterium</taxon>
    </lineage>
</organism>
<dbReference type="AlphaFoldDB" id="A0A7W2I3P1"/>
<dbReference type="Proteomes" id="UP000523682">
    <property type="component" value="Unassembled WGS sequence"/>
</dbReference>
<dbReference type="EMBL" id="JACDTZ010000001">
    <property type="protein sequence ID" value="MBA5244279.1"/>
    <property type="molecule type" value="Genomic_DNA"/>
</dbReference>
<accession>A0A7W2I3P1</accession>
<sequence>MRSLILRLLAILLAIVFAAGAADLVIAKRAGLSPIDRRALEEFQTLADTPQLWRDVDVVSHPFVLMSKDSGFSYLVTNEPVSSPFAEPIPAPAAEGFHVYRLARLYPQLLPTWLLGGNFTTIGHPKRVLGQDSYYVKFGEHSFDVPNSSEHFITFLAHEAFHFYGQENWSMDPGPLGQPDLALLEEELVLFDEIRAETSPSRLRDLAHGLLAIEMRRLAADPEYVAAERWKATIEGTATYVGIKALEIKALTLSCRSGRIKMESWFTFGKRLGRKTRTNTVYPFVLHKLQQNMRQKLSAPATAMNIACPWIIFPAQVGDLLRSAGKLKPQTY</sequence>
<protein>
    <submittedName>
        <fullName evidence="1">Uncharacterized protein</fullName>
    </submittedName>
</protein>
<proteinExistence type="predicted"/>